<sequence length="107" mass="12001">MRLSGRKFFVAVLRSLKEKAFKPGDDNISSSDLGVGRLWELLLSLGVKIGLDKFHERLVLLPPGAFEAPEAEVGWEMKESTWAVEPTQLPIWVLRANQNPQMAVTKI</sequence>
<name>A0A7C9ETC2_OPUST</name>
<proteinExistence type="predicted"/>
<accession>A0A7C9ETC2</accession>
<evidence type="ECO:0000313" key="1">
    <source>
        <dbReference type="EMBL" id="MBA4674326.1"/>
    </source>
</evidence>
<reference evidence="1" key="2">
    <citation type="submission" date="2020-07" db="EMBL/GenBank/DDBJ databases">
        <authorList>
            <person name="Vera ALvarez R."/>
            <person name="Arias-Moreno D.M."/>
            <person name="Jimenez-Jacinto V."/>
            <person name="Jimenez-Bremont J.F."/>
            <person name="Swaminathan K."/>
            <person name="Moose S.P."/>
            <person name="Guerrero-Gonzalez M.L."/>
            <person name="Marino-Ramirez L."/>
            <person name="Landsman D."/>
            <person name="Rodriguez-Kessler M."/>
            <person name="Delgado-Sanchez P."/>
        </authorList>
    </citation>
    <scope>NUCLEOTIDE SEQUENCE</scope>
    <source>
        <tissue evidence="1">Cladode</tissue>
    </source>
</reference>
<dbReference type="AlphaFoldDB" id="A0A7C9ETC2"/>
<reference evidence="1" key="1">
    <citation type="journal article" date="2013" name="J. Plant Res.">
        <title>Effect of fungi and light on seed germination of three Opuntia species from semiarid lands of central Mexico.</title>
        <authorList>
            <person name="Delgado-Sanchez P."/>
            <person name="Jimenez-Bremont J.F."/>
            <person name="Guerrero-Gonzalez Mde L."/>
            <person name="Flores J."/>
        </authorList>
    </citation>
    <scope>NUCLEOTIDE SEQUENCE</scope>
    <source>
        <tissue evidence="1">Cladode</tissue>
    </source>
</reference>
<protein>
    <submittedName>
        <fullName evidence="1">Uncharacterized protein</fullName>
    </submittedName>
</protein>
<organism evidence="1">
    <name type="scientific">Opuntia streptacantha</name>
    <name type="common">Prickly pear cactus</name>
    <name type="synonym">Opuntia cardona</name>
    <dbReference type="NCBI Taxonomy" id="393608"/>
    <lineage>
        <taxon>Eukaryota</taxon>
        <taxon>Viridiplantae</taxon>
        <taxon>Streptophyta</taxon>
        <taxon>Embryophyta</taxon>
        <taxon>Tracheophyta</taxon>
        <taxon>Spermatophyta</taxon>
        <taxon>Magnoliopsida</taxon>
        <taxon>eudicotyledons</taxon>
        <taxon>Gunneridae</taxon>
        <taxon>Pentapetalae</taxon>
        <taxon>Caryophyllales</taxon>
        <taxon>Cactineae</taxon>
        <taxon>Cactaceae</taxon>
        <taxon>Opuntioideae</taxon>
        <taxon>Opuntia</taxon>
    </lineage>
</organism>
<dbReference type="EMBL" id="GISG01262270">
    <property type="protein sequence ID" value="MBA4674326.1"/>
    <property type="molecule type" value="Transcribed_RNA"/>
</dbReference>